<protein>
    <submittedName>
        <fullName evidence="2">Uncharacterized protein</fullName>
    </submittedName>
</protein>
<evidence type="ECO:0000313" key="2">
    <source>
        <dbReference type="EMBL" id="NIR74643.1"/>
    </source>
</evidence>
<proteinExistence type="predicted"/>
<accession>A0AAE5CBK5</accession>
<organism evidence="2 3">
    <name type="scientific">Candidatus Kutchimonas denitrificans</name>
    <dbReference type="NCBI Taxonomy" id="3056748"/>
    <lineage>
        <taxon>Bacteria</taxon>
        <taxon>Pseudomonadati</taxon>
        <taxon>Gemmatimonadota</taxon>
        <taxon>Gemmatimonadia</taxon>
        <taxon>Candidatus Palauibacterales</taxon>
        <taxon>Candidatus Palauibacteraceae</taxon>
        <taxon>Candidatus Kutchimonas</taxon>
    </lineage>
</organism>
<dbReference type="Proteomes" id="UP000702544">
    <property type="component" value="Unassembled WGS sequence"/>
</dbReference>
<evidence type="ECO:0000313" key="3">
    <source>
        <dbReference type="Proteomes" id="UP000702544"/>
    </source>
</evidence>
<gene>
    <name evidence="2" type="ORF">GWO12_05965</name>
</gene>
<sequence length="64" mass="7181">MTSEKSWKIIQGAAGDDDNAGGVGEPLIECPRGHERRVSRQERTESVIWCEKCGQSYQIDWQAS</sequence>
<dbReference type="AlphaFoldDB" id="A0AAE5CBK5"/>
<name>A0AAE5CBK5_9BACT</name>
<dbReference type="EMBL" id="JAACAK010000046">
    <property type="protein sequence ID" value="NIR74643.1"/>
    <property type="molecule type" value="Genomic_DNA"/>
</dbReference>
<evidence type="ECO:0000256" key="1">
    <source>
        <dbReference type="SAM" id="MobiDB-lite"/>
    </source>
</evidence>
<feature type="region of interest" description="Disordered" evidence="1">
    <location>
        <begin position="1"/>
        <end position="23"/>
    </location>
</feature>
<comment type="caution">
    <text evidence="2">The sequence shown here is derived from an EMBL/GenBank/DDBJ whole genome shotgun (WGS) entry which is preliminary data.</text>
</comment>
<reference evidence="2 3" key="1">
    <citation type="submission" date="2020-01" db="EMBL/GenBank/DDBJ databases">
        <title>Genomes assembled from Gulf of Kutch pelagic sediment metagenomes.</title>
        <authorList>
            <person name="Chandrashekar M."/>
            <person name="Mahajan M.S."/>
            <person name="Dave K.J."/>
            <person name="Vatsa P."/>
            <person name="Nathani N.M."/>
        </authorList>
    </citation>
    <scope>NUCLEOTIDE SEQUENCE [LARGE SCALE GENOMIC DNA]</scope>
    <source>
        <strain evidence="2">KS3-K002</strain>
    </source>
</reference>